<evidence type="ECO:0000256" key="1">
    <source>
        <dbReference type="ARBA" id="ARBA00004141"/>
    </source>
</evidence>
<feature type="transmembrane region" description="Helical" evidence="9">
    <location>
        <begin position="107"/>
        <end position="127"/>
    </location>
</feature>
<keyword evidence="3 7" id="KW-0813">Transport</keyword>
<accession>A0AAV5RPH8</accession>
<gene>
    <name evidence="11" type="ORF">DASB73_041100</name>
</gene>
<keyword evidence="6 9" id="KW-0472">Membrane</keyword>
<name>A0AAV5RPH8_STABA</name>
<evidence type="ECO:0000256" key="8">
    <source>
        <dbReference type="SAM" id="MobiDB-lite"/>
    </source>
</evidence>
<feature type="domain" description="Major facilitator superfamily (MFS) profile" evidence="10">
    <location>
        <begin position="66"/>
        <end position="512"/>
    </location>
</feature>
<protein>
    <recommendedName>
        <fullName evidence="10">Major facilitator superfamily (MFS) profile domain-containing protein</fullName>
    </recommendedName>
</protein>
<feature type="transmembrane region" description="Helical" evidence="9">
    <location>
        <begin position="61"/>
        <end position="80"/>
    </location>
</feature>
<feature type="transmembrane region" description="Helical" evidence="9">
    <location>
        <begin position="193"/>
        <end position="213"/>
    </location>
</feature>
<dbReference type="Gene3D" id="1.20.1250.20">
    <property type="entry name" value="MFS general substrate transporter like domains"/>
    <property type="match status" value="1"/>
</dbReference>
<evidence type="ECO:0000256" key="9">
    <source>
        <dbReference type="SAM" id="Phobius"/>
    </source>
</evidence>
<comment type="similarity">
    <text evidence="2 7">Belongs to the major facilitator superfamily. Sugar transporter (TC 2.A.1.1) family.</text>
</comment>
<dbReference type="InterPro" id="IPR050360">
    <property type="entry name" value="MFS_Sugar_Transporters"/>
</dbReference>
<comment type="subcellular location">
    <subcellularLocation>
        <location evidence="1">Membrane</location>
        <topology evidence="1">Multi-pass membrane protein</topology>
    </subcellularLocation>
</comment>
<dbReference type="InterPro" id="IPR036259">
    <property type="entry name" value="MFS_trans_sf"/>
</dbReference>
<proteinExistence type="inferred from homology"/>
<feature type="transmembrane region" description="Helical" evidence="9">
    <location>
        <begin position="225"/>
        <end position="246"/>
    </location>
</feature>
<evidence type="ECO:0000256" key="3">
    <source>
        <dbReference type="ARBA" id="ARBA00022448"/>
    </source>
</evidence>
<evidence type="ECO:0000313" key="12">
    <source>
        <dbReference type="Proteomes" id="UP001362899"/>
    </source>
</evidence>
<dbReference type="PRINTS" id="PR00171">
    <property type="entry name" value="SUGRTRNSPORT"/>
</dbReference>
<sequence>MPDSPSPVSSHGAVTREYNDPAPAPMSYDLNNSYTDKNIAFAESDEKIMWYSRLSLRPKIANAYVTTAITCMGGLLFGFASTNMTPFIGKPVYTEYFGAFTPIDQSGMTACMPGGALIGSIMSAFMGEKIGRRGMVQFSALIFTIGSAIQTSCINRESLAFGRIIASIGVGTASSNVPMYLAEMVPAHVRGRFLSCFQLSVNLGILIMFYIGFGCHFWNSPSGFRLAWGIQMIPGAIMLLGAMFLHESPRWLASKRRWVETREVLAAIHHSDLEAPVVNEEMEVFLKDVEIKSGTFLDLFRKANRKQTFCAGFAMFTQQYCGCNSILYFSTSITSQIGYTGVMNDVMGSVDYIVLLAATIPSILFQDKWNRRHVMLFGSFALLTSLAIVAGIEGSDGRAVGPEGLNGDPSVRWTVDAKQPAKAALAFSYIYLGFFSLSWGPVAWVYVGEIFNQDVRTVGNAFASIINWLFNFTLTIYTQSAFEHITWKTYVIFAVFCFISIPVVFFFFPETRGYELEEINALFQSDVPAFKTDSMYLWYCRLRHKDPGIPDPEAEIAAEANLKESVGTVSHEEHVSGDY</sequence>
<feature type="transmembrane region" description="Helical" evidence="9">
    <location>
        <begin position="489"/>
        <end position="508"/>
    </location>
</feature>
<feature type="transmembrane region" description="Helical" evidence="9">
    <location>
        <begin position="349"/>
        <end position="365"/>
    </location>
</feature>
<evidence type="ECO:0000256" key="6">
    <source>
        <dbReference type="ARBA" id="ARBA00023136"/>
    </source>
</evidence>
<dbReference type="InterPro" id="IPR005828">
    <property type="entry name" value="MFS_sugar_transport-like"/>
</dbReference>
<dbReference type="GO" id="GO:0016020">
    <property type="term" value="C:membrane"/>
    <property type="evidence" value="ECO:0007669"/>
    <property type="project" value="UniProtKB-SubCell"/>
</dbReference>
<feature type="transmembrane region" description="Helical" evidence="9">
    <location>
        <begin position="423"/>
        <end position="446"/>
    </location>
</feature>
<dbReference type="GO" id="GO:0005351">
    <property type="term" value="F:carbohydrate:proton symporter activity"/>
    <property type="evidence" value="ECO:0007669"/>
    <property type="project" value="TreeGrafter"/>
</dbReference>
<reference evidence="11 12" key="1">
    <citation type="journal article" date="2023" name="Elife">
        <title>Identification of key yeast species and microbe-microbe interactions impacting larval growth of Drosophila in the wild.</title>
        <authorList>
            <person name="Mure A."/>
            <person name="Sugiura Y."/>
            <person name="Maeda R."/>
            <person name="Honda K."/>
            <person name="Sakurai N."/>
            <person name="Takahashi Y."/>
            <person name="Watada M."/>
            <person name="Katoh T."/>
            <person name="Gotoh A."/>
            <person name="Gotoh Y."/>
            <person name="Taniguchi I."/>
            <person name="Nakamura K."/>
            <person name="Hayashi T."/>
            <person name="Katayama T."/>
            <person name="Uemura T."/>
            <person name="Hattori Y."/>
        </authorList>
    </citation>
    <scope>NUCLEOTIDE SEQUENCE [LARGE SCALE GENOMIC DNA]</scope>
    <source>
        <strain evidence="11 12">SB-73</strain>
    </source>
</reference>
<keyword evidence="5 9" id="KW-1133">Transmembrane helix</keyword>
<feature type="region of interest" description="Disordered" evidence="8">
    <location>
        <begin position="1"/>
        <end position="22"/>
    </location>
</feature>
<dbReference type="SUPFAM" id="SSF103473">
    <property type="entry name" value="MFS general substrate transporter"/>
    <property type="match status" value="1"/>
</dbReference>
<dbReference type="InterPro" id="IPR003663">
    <property type="entry name" value="Sugar/inositol_transpt"/>
</dbReference>
<dbReference type="Pfam" id="PF00083">
    <property type="entry name" value="Sugar_tr"/>
    <property type="match status" value="1"/>
</dbReference>
<feature type="transmembrane region" description="Helical" evidence="9">
    <location>
        <begin position="374"/>
        <end position="392"/>
    </location>
</feature>
<keyword evidence="12" id="KW-1185">Reference proteome</keyword>
<feature type="transmembrane region" description="Helical" evidence="9">
    <location>
        <begin position="309"/>
        <end position="329"/>
    </location>
</feature>
<dbReference type="InterPro" id="IPR020846">
    <property type="entry name" value="MFS_dom"/>
</dbReference>
<keyword evidence="4 9" id="KW-0812">Transmembrane</keyword>
<evidence type="ECO:0000256" key="4">
    <source>
        <dbReference type="ARBA" id="ARBA00022692"/>
    </source>
</evidence>
<dbReference type="Proteomes" id="UP001362899">
    <property type="component" value="Unassembled WGS sequence"/>
</dbReference>
<evidence type="ECO:0000256" key="5">
    <source>
        <dbReference type="ARBA" id="ARBA00022989"/>
    </source>
</evidence>
<organism evidence="11 12">
    <name type="scientific">Starmerella bacillaris</name>
    <name type="common">Yeast</name>
    <name type="synonym">Candida zemplinina</name>
    <dbReference type="NCBI Taxonomy" id="1247836"/>
    <lineage>
        <taxon>Eukaryota</taxon>
        <taxon>Fungi</taxon>
        <taxon>Dikarya</taxon>
        <taxon>Ascomycota</taxon>
        <taxon>Saccharomycotina</taxon>
        <taxon>Dipodascomycetes</taxon>
        <taxon>Dipodascales</taxon>
        <taxon>Trichomonascaceae</taxon>
        <taxon>Starmerella</taxon>
    </lineage>
</organism>
<feature type="transmembrane region" description="Helical" evidence="9">
    <location>
        <begin position="458"/>
        <end position="477"/>
    </location>
</feature>
<evidence type="ECO:0000256" key="7">
    <source>
        <dbReference type="RuleBase" id="RU003346"/>
    </source>
</evidence>
<dbReference type="PROSITE" id="PS50850">
    <property type="entry name" value="MFS"/>
    <property type="match status" value="1"/>
</dbReference>
<comment type="caution">
    <text evidence="11">The sequence shown here is derived from an EMBL/GenBank/DDBJ whole genome shotgun (WGS) entry which is preliminary data.</text>
</comment>
<dbReference type="PANTHER" id="PTHR48022">
    <property type="entry name" value="PLASTIDIC GLUCOSE TRANSPORTER 4"/>
    <property type="match status" value="1"/>
</dbReference>
<evidence type="ECO:0000256" key="2">
    <source>
        <dbReference type="ARBA" id="ARBA00010992"/>
    </source>
</evidence>
<dbReference type="AlphaFoldDB" id="A0AAV5RPH8"/>
<dbReference type="NCBIfam" id="TIGR00879">
    <property type="entry name" value="SP"/>
    <property type="match status" value="1"/>
</dbReference>
<dbReference type="PANTHER" id="PTHR48022:SF7">
    <property type="entry name" value="MAJOR FACILITATOR SUPERFAMILY (MFS) PROFILE DOMAIN-CONTAINING PROTEIN-RELATED"/>
    <property type="match status" value="1"/>
</dbReference>
<evidence type="ECO:0000259" key="10">
    <source>
        <dbReference type="PROSITE" id="PS50850"/>
    </source>
</evidence>
<dbReference type="EMBL" id="BTGC01000008">
    <property type="protein sequence ID" value="GMM53147.1"/>
    <property type="molecule type" value="Genomic_DNA"/>
</dbReference>
<evidence type="ECO:0000313" key="11">
    <source>
        <dbReference type="EMBL" id="GMM53147.1"/>
    </source>
</evidence>